<dbReference type="Gene3D" id="2.60.40.1120">
    <property type="entry name" value="Carboxypeptidase-like, regulatory domain"/>
    <property type="match status" value="4"/>
</dbReference>
<evidence type="ECO:0000256" key="1">
    <source>
        <dbReference type="ARBA" id="ARBA00007257"/>
    </source>
</evidence>
<feature type="non-terminal residue" evidence="4">
    <location>
        <position position="1"/>
    </location>
</feature>
<evidence type="ECO:0000256" key="2">
    <source>
        <dbReference type="ARBA" id="ARBA00022525"/>
    </source>
</evidence>
<dbReference type="AlphaFoldDB" id="X0UJK1"/>
<comment type="similarity">
    <text evidence="1">Belongs to the serine-aspartate repeat-containing protein (SDr) family.</text>
</comment>
<dbReference type="SUPFAM" id="SSF49452">
    <property type="entry name" value="Starch-binding domain-like"/>
    <property type="match status" value="3"/>
</dbReference>
<protein>
    <submittedName>
        <fullName evidence="4">Uncharacterized protein</fullName>
    </submittedName>
</protein>
<gene>
    <name evidence="4" type="ORF">S01H1_20645</name>
</gene>
<reference evidence="4" key="1">
    <citation type="journal article" date="2014" name="Front. Microbiol.">
        <title>High frequency of phylogenetically diverse reductive dehalogenase-homologous genes in deep subseafloor sedimentary metagenomes.</title>
        <authorList>
            <person name="Kawai M."/>
            <person name="Futagami T."/>
            <person name="Toyoda A."/>
            <person name="Takaki Y."/>
            <person name="Nishi S."/>
            <person name="Hori S."/>
            <person name="Arai W."/>
            <person name="Tsubouchi T."/>
            <person name="Morono Y."/>
            <person name="Uchiyama I."/>
            <person name="Ito T."/>
            <person name="Fujiyama A."/>
            <person name="Inagaki F."/>
            <person name="Takami H."/>
        </authorList>
    </citation>
    <scope>NUCLEOTIDE SEQUENCE</scope>
    <source>
        <strain evidence="4">Expedition CK06-06</strain>
    </source>
</reference>
<comment type="caution">
    <text evidence="4">The sequence shown here is derived from an EMBL/GenBank/DDBJ whole genome shotgun (WGS) entry which is preliminary data.</text>
</comment>
<accession>X0UJK1</accession>
<keyword evidence="2" id="KW-0964">Secreted</keyword>
<dbReference type="EMBL" id="BARS01011327">
    <property type="protein sequence ID" value="GAF88690.1"/>
    <property type="molecule type" value="Genomic_DNA"/>
</dbReference>
<evidence type="ECO:0000256" key="3">
    <source>
        <dbReference type="ARBA" id="ARBA00022729"/>
    </source>
</evidence>
<dbReference type="PANTHER" id="PTHR36108:SF13">
    <property type="entry name" value="COLOSSIN-B-RELATED"/>
    <property type="match status" value="1"/>
</dbReference>
<dbReference type="PANTHER" id="PTHR36108">
    <property type="entry name" value="COLOSSIN-B-RELATED"/>
    <property type="match status" value="1"/>
</dbReference>
<organism evidence="4">
    <name type="scientific">marine sediment metagenome</name>
    <dbReference type="NCBI Taxonomy" id="412755"/>
    <lineage>
        <taxon>unclassified sequences</taxon>
        <taxon>metagenomes</taxon>
        <taxon>ecological metagenomes</taxon>
    </lineage>
</organism>
<proteinExistence type="inferred from homology"/>
<dbReference type="InterPro" id="IPR013784">
    <property type="entry name" value="Carb-bd-like_fold"/>
</dbReference>
<dbReference type="GO" id="GO:0030246">
    <property type="term" value="F:carbohydrate binding"/>
    <property type="evidence" value="ECO:0007669"/>
    <property type="project" value="InterPro"/>
</dbReference>
<keyword evidence="3" id="KW-0732">Signal</keyword>
<evidence type="ECO:0000313" key="4">
    <source>
        <dbReference type="EMBL" id="GAF88690.1"/>
    </source>
</evidence>
<name>X0UJK1_9ZZZZ</name>
<sequence length="273" mass="28114">TYTITNLGEGSYTVYCYAPSGSDLADTRKSNISVTSGQTTTVDFTLVEGGIITGRVLDSDGNPVNNARVSASGPTSESAYTTETGTYTITNLGEGSYTVYCYAPAGSDLADTRKSNISVISGQTTTVNFILVKGSIITGQVLDSDGNPVNNAWVYASGPTGEGAYTTATGSYTITNLGAGSYTVYCYAPSGSDLAAKRESNISVISGQTTTVDFILVKGGIITGQVLDSDGNPVNNAWVYASGPTGEGAYTTETGAYTITNLGAGSYTVYCYA</sequence>
<dbReference type="Pfam" id="PF13620">
    <property type="entry name" value="CarboxypepD_reg"/>
    <property type="match status" value="3"/>
</dbReference>
<feature type="non-terminal residue" evidence="4">
    <location>
        <position position="273"/>
    </location>
</feature>